<dbReference type="AlphaFoldDB" id="A0A2K1J1Y0"/>
<evidence type="ECO:0000256" key="7">
    <source>
        <dbReference type="SAM" id="MobiDB-lite"/>
    </source>
</evidence>
<comment type="similarity">
    <text evidence="1 5">Belongs to the importin alpha family.</text>
</comment>
<dbReference type="GO" id="GO:0005634">
    <property type="term" value="C:nucleus"/>
    <property type="evidence" value="ECO:0000318"/>
    <property type="project" value="GO_Central"/>
</dbReference>
<dbReference type="OrthoDB" id="29145at2759"/>
<dbReference type="PIRSF" id="PIRSF005673">
    <property type="entry name" value="Importin_alpha"/>
    <property type="match status" value="1"/>
</dbReference>
<dbReference type="FunFam" id="1.25.10.10:FF:000222">
    <property type="entry name" value="Importin subunit alpha"/>
    <property type="match status" value="1"/>
</dbReference>
<feature type="repeat" description="ARM" evidence="6">
    <location>
        <begin position="214"/>
        <end position="241"/>
    </location>
</feature>
<gene>
    <name evidence="9" type="primary">LOC112295251</name>
    <name evidence="8" type="ORF">PHYPA_023430</name>
</gene>
<dbReference type="InterPro" id="IPR016024">
    <property type="entry name" value="ARM-type_fold"/>
</dbReference>
<dbReference type="GO" id="GO:0008139">
    <property type="term" value="F:nuclear localization sequence binding"/>
    <property type="evidence" value="ECO:0000318"/>
    <property type="project" value="GO_Central"/>
</dbReference>
<evidence type="ECO:0000313" key="9">
    <source>
        <dbReference type="EnsemblPlants" id="Pp3c18_21610V3.1"/>
    </source>
</evidence>
<proteinExistence type="inferred from homology"/>
<dbReference type="InterPro" id="IPR011989">
    <property type="entry name" value="ARM-like"/>
</dbReference>
<feature type="repeat" description="ARM" evidence="6">
    <location>
        <begin position="391"/>
        <end position="418"/>
    </location>
</feature>
<reference evidence="8 10" key="1">
    <citation type="journal article" date="2008" name="Science">
        <title>The Physcomitrella genome reveals evolutionary insights into the conquest of land by plants.</title>
        <authorList>
            <person name="Rensing S."/>
            <person name="Lang D."/>
            <person name="Zimmer A."/>
            <person name="Terry A."/>
            <person name="Salamov A."/>
            <person name="Shapiro H."/>
            <person name="Nishiyama T."/>
            <person name="Perroud P.-F."/>
            <person name="Lindquist E."/>
            <person name="Kamisugi Y."/>
            <person name="Tanahashi T."/>
            <person name="Sakakibara K."/>
            <person name="Fujita T."/>
            <person name="Oishi K."/>
            <person name="Shin-I T."/>
            <person name="Kuroki Y."/>
            <person name="Toyoda A."/>
            <person name="Suzuki Y."/>
            <person name="Hashimoto A."/>
            <person name="Yamaguchi K."/>
            <person name="Sugano A."/>
            <person name="Kohara Y."/>
            <person name="Fujiyama A."/>
            <person name="Anterola A."/>
            <person name="Aoki S."/>
            <person name="Ashton N."/>
            <person name="Barbazuk W.B."/>
            <person name="Barker E."/>
            <person name="Bennetzen J."/>
            <person name="Bezanilla M."/>
            <person name="Blankenship R."/>
            <person name="Cho S.H."/>
            <person name="Dutcher S."/>
            <person name="Estelle M."/>
            <person name="Fawcett J.A."/>
            <person name="Gundlach H."/>
            <person name="Hanada K."/>
            <person name="Heyl A."/>
            <person name="Hicks K.A."/>
            <person name="Hugh J."/>
            <person name="Lohr M."/>
            <person name="Mayer K."/>
            <person name="Melkozernov A."/>
            <person name="Murata T."/>
            <person name="Nelson D."/>
            <person name="Pils B."/>
            <person name="Prigge M."/>
            <person name="Reiss B."/>
            <person name="Renner T."/>
            <person name="Rombauts S."/>
            <person name="Rushton P."/>
            <person name="Sanderfoot A."/>
            <person name="Schween G."/>
            <person name="Shiu S.-H."/>
            <person name="Stueber K."/>
            <person name="Theodoulou F.L."/>
            <person name="Tu H."/>
            <person name="Van de Peer Y."/>
            <person name="Verrier P.J."/>
            <person name="Waters E."/>
            <person name="Wood A."/>
            <person name="Yang L."/>
            <person name="Cove D."/>
            <person name="Cuming A."/>
            <person name="Hasebe M."/>
            <person name="Lucas S."/>
            <person name="Mishler D.B."/>
            <person name="Reski R."/>
            <person name="Grigoriev I."/>
            <person name="Quatrano R.S."/>
            <person name="Boore J.L."/>
        </authorList>
    </citation>
    <scope>NUCLEOTIDE SEQUENCE [LARGE SCALE GENOMIC DNA]</scope>
    <source>
        <strain evidence="9 10">cv. Gransden 2004</strain>
    </source>
</reference>
<feature type="region of interest" description="Disordered" evidence="7">
    <location>
        <begin position="1"/>
        <end position="34"/>
    </location>
</feature>
<dbReference type="EnsemblPlants" id="Pp3c18_21610V3.1">
    <property type="protein sequence ID" value="Pp3c18_21610V3.1"/>
    <property type="gene ID" value="Pp3c18_21610"/>
</dbReference>
<evidence type="ECO:0000256" key="1">
    <source>
        <dbReference type="ARBA" id="ARBA00010394"/>
    </source>
</evidence>
<keyword evidence="10" id="KW-1185">Reference proteome</keyword>
<accession>A0A2K1J1Y0</accession>
<keyword evidence="3" id="KW-0677">Repeat</keyword>
<evidence type="ECO:0000256" key="5">
    <source>
        <dbReference type="PIRNR" id="PIRNR005673"/>
    </source>
</evidence>
<dbReference type="GO" id="GO:0005737">
    <property type="term" value="C:cytoplasm"/>
    <property type="evidence" value="ECO:0007669"/>
    <property type="project" value="InterPro"/>
</dbReference>
<dbReference type="Gramene" id="Pp3c18_21610V3.2">
    <property type="protein sequence ID" value="Pp3c18_21610V3.2"/>
    <property type="gene ID" value="Pp3c18_21610"/>
</dbReference>
<evidence type="ECO:0000256" key="6">
    <source>
        <dbReference type="PROSITE-ProRule" id="PRU00259"/>
    </source>
</evidence>
<evidence type="ECO:0000313" key="8">
    <source>
        <dbReference type="EMBL" id="PNR35530.1"/>
    </source>
</evidence>
<evidence type="ECO:0000256" key="2">
    <source>
        <dbReference type="ARBA" id="ARBA00022448"/>
    </source>
</evidence>
<dbReference type="RefSeq" id="XP_024402317.1">
    <property type="nucleotide sequence ID" value="XM_024546549.2"/>
</dbReference>
<reference evidence="8 10" key="2">
    <citation type="journal article" date="2018" name="Plant J.">
        <title>The Physcomitrella patens chromosome-scale assembly reveals moss genome structure and evolution.</title>
        <authorList>
            <person name="Lang D."/>
            <person name="Ullrich K.K."/>
            <person name="Murat F."/>
            <person name="Fuchs J."/>
            <person name="Jenkins J."/>
            <person name="Haas F.B."/>
            <person name="Piednoel M."/>
            <person name="Gundlach H."/>
            <person name="Van Bel M."/>
            <person name="Meyberg R."/>
            <person name="Vives C."/>
            <person name="Morata J."/>
            <person name="Symeonidi A."/>
            <person name="Hiss M."/>
            <person name="Muchero W."/>
            <person name="Kamisugi Y."/>
            <person name="Saleh O."/>
            <person name="Blanc G."/>
            <person name="Decker E.L."/>
            <person name="van Gessel N."/>
            <person name="Grimwood J."/>
            <person name="Hayes R.D."/>
            <person name="Graham S.W."/>
            <person name="Gunter L.E."/>
            <person name="McDaniel S.F."/>
            <person name="Hoernstein S.N.W."/>
            <person name="Larsson A."/>
            <person name="Li F.W."/>
            <person name="Perroud P.F."/>
            <person name="Phillips J."/>
            <person name="Ranjan P."/>
            <person name="Rokshar D.S."/>
            <person name="Rothfels C.J."/>
            <person name="Schneider L."/>
            <person name="Shu S."/>
            <person name="Stevenson D.W."/>
            <person name="Thummler F."/>
            <person name="Tillich M."/>
            <person name="Villarreal Aguilar J.C."/>
            <person name="Widiez T."/>
            <person name="Wong G.K."/>
            <person name="Wymore A."/>
            <person name="Zhang Y."/>
            <person name="Zimmer A.D."/>
            <person name="Quatrano R.S."/>
            <person name="Mayer K.F.X."/>
            <person name="Goodstein D."/>
            <person name="Casacuberta J.M."/>
            <person name="Vandepoele K."/>
            <person name="Reski R."/>
            <person name="Cuming A.C."/>
            <person name="Tuskan G.A."/>
            <person name="Maumus F."/>
            <person name="Salse J."/>
            <person name="Schmutz J."/>
            <person name="Rensing S.A."/>
        </authorList>
    </citation>
    <scope>NUCLEOTIDE SEQUENCE [LARGE SCALE GENOMIC DNA]</scope>
    <source>
        <strain evidence="9 10">cv. Gransden 2004</strain>
    </source>
</reference>
<keyword evidence="2 5" id="KW-0813">Transport</keyword>
<dbReference type="Pfam" id="PF00514">
    <property type="entry name" value="Arm"/>
    <property type="match status" value="3"/>
</dbReference>
<dbReference type="PaxDb" id="3218-PP1S33_69V6.1"/>
<dbReference type="STRING" id="3218.A0A2K1J1Y0"/>
<dbReference type="GeneID" id="112295251"/>
<dbReference type="Gramene" id="Pp3c18_21610V3.1">
    <property type="protein sequence ID" value="Pp3c18_21610V3.1"/>
    <property type="gene ID" value="Pp3c18_21610"/>
</dbReference>
<dbReference type="Proteomes" id="UP000006727">
    <property type="component" value="Chromosome 18"/>
</dbReference>
<name>A0A2K1J1Y0_PHYPA</name>
<protein>
    <recommendedName>
        <fullName evidence="5">Importin subunit alpha</fullName>
    </recommendedName>
</protein>
<dbReference type="Gene3D" id="1.25.10.10">
    <property type="entry name" value="Leucine-rich Repeat Variant"/>
    <property type="match status" value="1"/>
</dbReference>
<dbReference type="SUPFAM" id="SSF48371">
    <property type="entry name" value="ARM repeat"/>
    <property type="match status" value="1"/>
</dbReference>
<dbReference type="FunCoup" id="A0A2K1J1Y0">
    <property type="interactions" value="933"/>
</dbReference>
<dbReference type="SMART" id="SM00185">
    <property type="entry name" value="ARM"/>
    <property type="match status" value="7"/>
</dbReference>
<dbReference type="PROSITE" id="PS50176">
    <property type="entry name" value="ARM_REPEAT"/>
    <property type="match status" value="2"/>
</dbReference>
<dbReference type="GO" id="GO:0006607">
    <property type="term" value="P:NLS-bearing protein import into nucleus"/>
    <property type="evidence" value="ECO:0000318"/>
    <property type="project" value="GO_Central"/>
</dbReference>
<keyword evidence="4 5" id="KW-0653">Protein transport</keyword>
<dbReference type="GO" id="GO:0061608">
    <property type="term" value="F:nuclear import signal receptor activity"/>
    <property type="evidence" value="ECO:0000318"/>
    <property type="project" value="GO_Central"/>
</dbReference>
<dbReference type="InterPro" id="IPR024931">
    <property type="entry name" value="Importin_alpha"/>
</dbReference>
<dbReference type="EnsemblPlants" id="Pp3c18_21610V3.2">
    <property type="protein sequence ID" value="Pp3c18_21610V3.2"/>
    <property type="gene ID" value="Pp3c18_21610"/>
</dbReference>
<sequence length="548" mass="58886">MMNHGGDGPAATNLRRDPFKTSVGKGAGQRRRQAAITIGKDRRDSVVRAKRLRRADPADHGDGDAMQLAAVAADDDVAYKLLEDSTAAAVLNLKNIGKKATPKKVEALQTLRRLLSCSAYPPVHVAVQAGVVPLLVDCLGFGASEDQLFEAAWCLTNIASGDPEQTRAVEPALPLLILHLGEKNPARVVEQCAWALGNVAGEAEDLRDWLLRQGALSALARNLSSPIITLVRTAAWALSNLIKGPNSRAATELMKMDGIVDTLVRLVSNGDDELVVEVAWVLVYVTSMSDLHSSQLIHAGLLPPLVARLAVSHHQPLLTPVLRTIGNIVASDNSKCDAVLAAGQSLPGGINGALARILETEHRTLQKEAAWVVSNLAAGSILHKRAVFNGGAVSPLLYLLATSTFDVRKEAAYALGNLCVAPRDQGEEGKPILEHLNVLVDRGCLMGFIALVKSPDLESARLGLQFLELVMRALPDGKGPKLVEKLDGIAAMEELQFHANEELRIMSNMLIDQYFGEDYGLEEEFVSGDARTQYGPEYPPWRRGGLAA</sequence>
<evidence type="ECO:0000256" key="3">
    <source>
        <dbReference type="ARBA" id="ARBA00022737"/>
    </source>
</evidence>
<dbReference type="EMBL" id="ABEU02000018">
    <property type="protein sequence ID" value="PNR35530.1"/>
    <property type="molecule type" value="Genomic_DNA"/>
</dbReference>
<evidence type="ECO:0000313" key="10">
    <source>
        <dbReference type="Proteomes" id="UP000006727"/>
    </source>
</evidence>
<evidence type="ECO:0000256" key="4">
    <source>
        <dbReference type="ARBA" id="ARBA00022927"/>
    </source>
</evidence>
<reference evidence="9" key="3">
    <citation type="submission" date="2020-12" db="UniProtKB">
        <authorList>
            <consortium name="EnsemblPlants"/>
        </authorList>
    </citation>
    <scope>IDENTIFICATION</scope>
</reference>
<dbReference type="InterPro" id="IPR000225">
    <property type="entry name" value="Armadillo"/>
</dbReference>
<dbReference type="PANTHER" id="PTHR23316">
    <property type="entry name" value="IMPORTIN ALPHA"/>
    <property type="match status" value="1"/>
</dbReference>
<organism evidence="8">
    <name type="scientific">Physcomitrium patens</name>
    <name type="common">Spreading-leaved earth moss</name>
    <name type="synonym">Physcomitrella patens</name>
    <dbReference type="NCBI Taxonomy" id="3218"/>
    <lineage>
        <taxon>Eukaryota</taxon>
        <taxon>Viridiplantae</taxon>
        <taxon>Streptophyta</taxon>
        <taxon>Embryophyta</taxon>
        <taxon>Bryophyta</taxon>
        <taxon>Bryophytina</taxon>
        <taxon>Bryopsida</taxon>
        <taxon>Funariidae</taxon>
        <taxon>Funariales</taxon>
        <taxon>Funariaceae</taxon>
        <taxon>Physcomitrium</taxon>
    </lineage>
</organism>
<dbReference type="KEGG" id="ppp:112295251"/>